<dbReference type="OrthoDB" id="2015447at2759"/>
<dbReference type="PANTHER" id="PTHR11530:SF30">
    <property type="entry name" value="FAD DEPENDENT OXIDOREDUCTASE DOMAIN-CONTAINING PROTEIN"/>
    <property type="match status" value="1"/>
</dbReference>
<proteinExistence type="inferred from homology"/>
<dbReference type="SUPFAM" id="SSF51971">
    <property type="entry name" value="Nucleotide-binding domain"/>
    <property type="match status" value="1"/>
</dbReference>
<keyword evidence="8" id="KW-1185">Reference proteome</keyword>
<dbReference type="GO" id="GO:0003884">
    <property type="term" value="F:D-amino-acid oxidase activity"/>
    <property type="evidence" value="ECO:0007669"/>
    <property type="project" value="InterPro"/>
</dbReference>
<dbReference type="Pfam" id="PF01266">
    <property type="entry name" value="DAO"/>
    <property type="match status" value="1"/>
</dbReference>
<dbReference type="GO" id="GO:0005737">
    <property type="term" value="C:cytoplasm"/>
    <property type="evidence" value="ECO:0007669"/>
    <property type="project" value="TreeGrafter"/>
</dbReference>
<sequence>MYDALVLGAGVIGLSIARELHQRGLKVAIVARDLPDEAHSTGFSSPWAGCNWFSFEKTADTPHAEWDRITFRKLGKLAADFPDLCARIPFYSVWSRPKPDGGRPWFHELVGEYRDLDDPSGKSLPGGFPFGHTFTSYILHAPGYTAHLGRQVRALGIPIIRQRLMSIDEAFDLPQIGPVKLVVNALGLGARALAGVEDEKMYPARGQTVLVYAPGVKTCVMHTEGFMAPPPKAGEKPLPPPAYIIPRPGPEDHVVLGGTYIKDDYSTLPDLRESERILKACYALEPRLAGPNGKSWRDIKVVSHNVGLRPAREGGARLELEERHARKGDKAVVHAYGFGSAGFQCSLGVAEKAAELVSSYLETRPLEAKL</sequence>
<dbReference type="InParanoid" id="A0A1Y2ASK3"/>
<evidence type="ECO:0000313" key="8">
    <source>
        <dbReference type="Proteomes" id="UP000193986"/>
    </source>
</evidence>
<evidence type="ECO:0000256" key="1">
    <source>
        <dbReference type="ARBA" id="ARBA00001974"/>
    </source>
</evidence>
<dbReference type="InterPro" id="IPR023209">
    <property type="entry name" value="DAO"/>
</dbReference>
<dbReference type="Gene3D" id="3.30.9.10">
    <property type="entry name" value="D-Amino Acid Oxidase, subunit A, domain 2"/>
    <property type="match status" value="1"/>
</dbReference>
<dbReference type="InterPro" id="IPR006076">
    <property type="entry name" value="FAD-dep_OxRdtase"/>
</dbReference>
<dbReference type="EMBL" id="MCFC01000056">
    <property type="protein sequence ID" value="ORY25531.1"/>
    <property type="molecule type" value="Genomic_DNA"/>
</dbReference>
<dbReference type="PIRSF" id="PIRSF000189">
    <property type="entry name" value="D-aa_oxidase"/>
    <property type="match status" value="1"/>
</dbReference>
<name>A0A1Y2ASK3_9TREE</name>
<dbReference type="AlphaFoldDB" id="A0A1Y2ASK3"/>
<reference evidence="7 8" key="1">
    <citation type="submission" date="2016-07" db="EMBL/GenBank/DDBJ databases">
        <title>Pervasive Adenine N6-methylation of Active Genes in Fungi.</title>
        <authorList>
            <consortium name="DOE Joint Genome Institute"/>
            <person name="Mondo S.J."/>
            <person name="Dannebaum R.O."/>
            <person name="Kuo R.C."/>
            <person name="Labutti K."/>
            <person name="Haridas S."/>
            <person name="Kuo A."/>
            <person name="Salamov A."/>
            <person name="Ahrendt S.R."/>
            <person name="Lipzen A."/>
            <person name="Sullivan W."/>
            <person name="Andreopoulos W.B."/>
            <person name="Clum A."/>
            <person name="Lindquist E."/>
            <person name="Daum C."/>
            <person name="Ramamoorthy G.K."/>
            <person name="Gryganskyi A."/>
            <person name="Culley D."/>
            <person name="Magnuson J.K."/>
            <person name="James T.Y."/>
            <person name="O'Malley M.A."/>
            <person name="Stajich J.E."/>
            <person name="Spatafora J.W."/>
            <person name="Visel A."/>
            <person name="Grigoriev I.V."/>
        </authorList>
    </citation>
    <scope>NUCLEOTIDE SEQUENCE [LARGE SCALE GENOMIC DNA]</scope>
    <source>
        <strain evidence="7 8">68-887.2</strain>
    </source>
</reference>
<evidence type="ECO:0000256" key="4">
    <source>
        <dbReference type="ARBA" id="ARBA00022827"/>
    </source>
</evidence>
<protein>
    <recommendedName>
        <fullName evidence="6">FAD dependent oxidoreductase domain-containing protein</fullName>
    </recommendedName>
</protein>
<dbReference type="Proteomes" id="UP000193986">
    <property type="component" value="Unassembled WGS sequence"/>
</dbReference>
<organism evidence="7 8">
    <name type="scientific">Naematelia encephala</name>
    <dbReference type="NCBI Taxonomy" id="71784"/>
    <lineage>
        <taxon>Eukaryota</taxon>
        <taxon>Fungi</taxon>
        <taxon>Dikarya</taxon>
        <taxon>Basidiomycota</taxon>
        <taxon>Agaricomycotina</taxon>
        <taxon>Tremellomycetes</taxon>
        <taxon>Tremellales</taxon>
        <taxon>Naemateliaceae</taxon>
        <taxon>Naematelia</taxon>
    </lineage>
</organism>
<dbReference type="STRING" id="71784.A0A1Y2ASK3"/>
<dbReference type="PANTHER" id="PTHR11530">
    <property type="entry name" value="D-AMINO ACID OXIDASE"/>
    <property type="match status" value="1"/>
</dbReference>
<dbReference type="FunCoup" id="A0A1Y2ASK3">
    <property type="interactions" value="56"/>
</dbReference>
<evidence type="ECO:0000256" key="3">
    <source>
        <dbReference type="ARBA" id="ARBA00022630"/>
    </source>
</evidence>
<comment type="cofactor">
    <cofactor evidence="1">
        <name>FAD</name>
        <dbReference type="ChEBI" id="CHEBI:57692"/>
    </cofactor>
</comment>
<evidence type="ECO:0000256" key="2">
    <source>
        <dbReference type="ARBA" id="ARBA00006730"/>
    </source>
</evidence>
<evidence type="ECO:0000259" key="6">
    <source>
        <dbReference type="Pfam" id="PF01266"/>
    </source>
</evidence>
<keyword evidence="4" id="KW-0274">FAD</keyword>
<accession>A0A1Y2ASK3</accession>
<dbReference type="SUPFAM" id="SSF54373">
    <property type="entry name" value="FAD-linked reductases, C-terminal domain"/>
    <property type="match status" value="1"/>
</dbReference>
<evidence type="ECO:0000313" key="7">
    <source>
        <dbReference type="EMBL" id="ORY25531.1"/>
    </source>
</evidence>
<evidence type="ECO:0000256" key="5">
    <source>
        <dbReference type="ARBA" id="ARBA00023002"/>
    </source>
</evidence>
<dbReference type="Gene3D" id="3.40.50.720">
    <property type="entry name" value="NAD(P)-binding Rossmann-like Domain"/>
    <property type="match status" value="1"/>
</dbReference>
<feature type="domain" description="FAD dependent oxidoreductase" evidence="6">
    <location>
        <begin position="3"/>
        <end position="356"/>
    </location>
</feature>
<comment type="caution">
    <text evidence="7">The sequence shown here is derived from an EMBL/GenBank/DDBJ whole genome shotgun (WGS) entry which is preliminary data.</text>
</comment>
<keyword evidence="3" id="KW-0285">Flavoprotein</keyword>
<dbReference type="GO" id="GO:0071949">
    <property type="term" value="F:FAD binding"/>
    <property type="evidence" value="ECO:0007669"/>
    <property type="project" value="InterPro"/>
</dbReference>
<comment type="similarity">
    <text evidence="2">Belongs to the DAMOX/DASOX family.</text>
</comment>
<gene>
    <name evidence="7" type="ORF">BCR39DRAFT_543895</name>
</gene>
<dbReference type="PROSITE" id="PS00677">
    <property type="entry name" value="DAO"/>
    <property type="match status" value="1"/>
</dbReference>
<dbReference type="InterPro" id="IPR006181">
    <property type="entry name" value="D-amino_acid_oxidase_CS"/>
</dbReference>
<keyword evidence="5" id="KW-0560">Oxidoreductase</keyword>
<dbReference type="GO" id="GO:0019478">
    <property type="term" value="P:D-amino acid catabolic process"/>
    <property type="evidence" value="ECO:0007669"/>
    <property type="project" value="TreeGrafter"/>
</dbReference>